<evidence type="ECO:0000313" key="4">
    <source>
        <dbReference type="Proteomes" id="UP000095767"/>
    </source>
</evidence>
<comment type="caution">
    <text evidence="3">The sequence shown here is derived from an EMBL/GenBank/DDBJ whole genome shotgun (WGS) entry which is preliminary data.</text>
</comment>
<evidence type="ECO:0000256" key="1">
    <source>
        <dbReference type="SAM" id="MobiDB-lite"/>
    </source>
</evidence>
<dbReference type="InterPro" id="IPR055357">
    <property type="entry name" value="LRR_At1g61320_AtMIF1"/>
</dbReference>
<proteinExistence type="predicted"/>
<dbReference type="Pfam" id="PF23622">
    <property type="entry name" value="LRR_At1g61320_AtMIF1"/>
    <property type="match status" value="1"/>
</dbReference>
<protein>
    <recommendedName>
        <fullName evidence="2">At1g61320/AtMIF1 LRR domain-containing protein</fullName>
    </recommendedName>
</protein>
<dbReference type="InterPro" id="IPR053772">
    <property type="entry name" value="At1g61320/At1g61330-like"/>
</dbReference>
<dbReference type="PANTHER" id="PTHR34145:SF23">
    <property type="entry name" value="OS04G0479800 PROTEIN"/>
    <property type="match status" value="1"/>
</dbReference>
<sequence length="220" mass="25004">MKRDRQRHPLIASMGKRKGSPCQQDGDGDSQAAKIMRSSIPVPDLPEDILFRIHSLLPMREAARSACLSRAFLHSWRCHHNLIFNKDTIVRAGTLCGDYLPEEQRLSSLSVFECLGLNVIESKAPNLSSLFLRGHRLNFSRVETLQMKKLDVLRSNFIRDARAKLPSLMPNLETLGINSGREVVDAPMLPTKFLYLKHLTIWLMLGLTSRPYDYLSGFFP</sequence>
<feature type="region of interest" description="Disordered" evidence="1">
    <location>
        <begin position="1"/>
        <end position="30"/>
    </location>
</feature>
<evidence type="ECO:0000259" key="2">
    <source>
        <dbReference type="Pfam" id="PF23622"/>
    </source>
</evidence>
<accession>A0A1E5V4V1</accession>
<dbReference type="OrthoDB" id="612216at2759"/>
<dbReference type="AlphaFoldDB" id="A0A1E5V4V1"/>
<dbReference type="PANTHER" id="PTHR34145">
    <property type="entry name" value="OS02G0105600 PROTEIN"/>
    <property type="match status" value="1"/>
</dbReference>
<evidence type="ECO:0000313" key="3">
    <source>
        <dbReference type="EMBL" id="OEL20131.1"/>
    </source>
</evidence>
<dbReference type="EMBL" id="LWDX02051660">
    <property type="protein sequence ID" value="OEL20131.1"/>
    <property type="molecule type" value="Genomic_DNA"/>
</dbReference>
<dbReference type="Proteomes" id="UP000095767">
    <property type="component" value="Unassembled WGS sequence"/>
</dbReference>
<name>A0A1E5V4V1_9POAL</name>
<organism evidence="3 4">
    <name type="scientific">Dichanthelium oligosanthes</name>
    <dbReference type="NCBI Taxonomy" id="888268"/>
    <lineage>
        <taxon>Eukaryota</taxon>
        <taxon>Viridiplantae</taxon>
        <taxon>Streptophyta</taxon>
        <taxon>Embryophyta</taxon>
        <taxon>Tracheophyta</taxon>
        <taxon>Spermatophyta</taxon>
        <taxon>Magnoliopsida</taxon>
        <taxon>Liliopsida</taxon>
        <taxon>Poales</taxon>
        <taxon>Poaceae</taxon>
        <taxon>PACMAD clade</taxon>
        <taxon>Panicoideae</taxon>
        <taxon>Panicodae</taxon>
        <taxon>Paniceae</taxon>
        <taxon>Dichantheliinae</taxon>
        <taxon>Dichanthelium</taxon>
    </lineage>
</organism>
<gene>
    <name evidence="3" type="ORF">BAE44_0018847</name>
</gene>
<dbReference type="InterPro" id="IPR036047">
    <property type="entry name" value="F-box-like_dom_sf"/>
</dbReference>
<feature type="domain" description="At1g61320/AtMIF1 LRR" evidence="2">
    <location>
        <begin position="104"/>
        <end position="216"/>
    </location>
</feature>
<dbReference type="SUPFAM" id="SSF81383">
    <property type="entry name" value="F-box domain"/>
    <property type="match status" value="1"/>
</dbReference>
<dbReference type="STRING" id="888268.A0A1E5V4V1"/>
<keyword evidence="4" id="KW-1185">Reference proteome</keyword>
<reference evidence="3 4" key="1">
    <citation type="submission" date="2016-09" db="EMBL/GenBank/DDBJ databases">
        <title>The draft genome of Dichanthelium oligosanthes: A C3 panicoid grass species.</title>
        <authorList>
            <person name="Studer A.J."/>
            <person name="Schnable J.C."/>
            <person name="Brutnell T.P."/>
        </authorList>
    </citation>
    <scope>NUCLEOTIDE SEQUENCE [LARGE SCALE GENOMIC DNA]</scope>
    <source>
        <strain evidence="4">cv. Kellogg 1175</strain>
        <tissue evidence="3">Leaf</tissue>
    </source>
</reference>